<dbReference type="AlphaFoldDB" id="A0A6B0S5I2"/>
<feature type="region of interest" description="Disordered" evidence="7">
    <location>
        <begin position="68"/>
        <end position="97"/>
    </location>
</feature>
<evidence type="ECO:0000256" key="7">
    <source>
        <dbReference type="SAM" id="MobiDB-lite"/>
    </source>
</evidence>
<evidence type="ECO:0000256" key="6">
    <source>
        <dbReference type="ARBA" id="ARBA00022898"/>
    </source>
</evidence>
<keyword evidence="10" id="KW-1185">Reference proteome</keyword>
<keyword evidence="5" id="KW-0808">Transferase</keyword>
<dbReference type="Pfam" id="PF12897">
    <property type="entry name" value="Asp_aminotransf"/>
    <property type="match status" value="1"/>
</dbReference>
<evidence type="ECO:0000256" key="1">
    <source>
        <dbReference type="ARBA" id="ARBA00001933"/>
    </source>
</evidence>
<feature type="compositionally biased region" description="Polar residues" evidence="7">
    <location>
        <begin position="87"/>
        <end position="97"/>
    </location>
</feature>
<feature type="compositionally biased region" description="Polar residues" evidence="7">
    <location>
        <begin position="360"/>
        <end position="370"/>
    </location>
</feature>
<dbReference type="InterPro" id="IPR015424">
    <property type="entry name" value="PyrdxlP-dep_Trfase"/>
</dbReference>
<comment type="similarity">
    <text evidence="2">Belongs to the class-I pyridoxal-phosphate-dependent aminotransferase family.</text>
</comment>
<dbReference type="Pfam" id="PF00155">
    <property type="entry name" value="Aminotran_1_2"/>
    <property type="match status" value="1"/>
</dbReference>
<dbReference type="InterPro" id="IPR050859">
    <property type="entry name" value="Class-I_PLP-dep_aminotransf"/>
</dbReference>
<sequence>MQVRIERKRKRNVFEMIINPGDNILVNEPVYSGTIHALQPLGCNMINVSSDEHGIIPDSLREILSKWEPEDSKDPEKNSPKCLYTVPNGNNPSGNSLTAERKREIYELARKYDFLIIEDDPYYFMQFNKPWAPTFLSMDVDGRVIRADSFSKVLSSGLRVGFITGPKPLIERIVLHIQLLVSQLLHQWGEEGFLIHIDRVTDFYRKQRDALLAAADKWLSLAEWQVPTAGMFLWVKIKGIHDVRKLIEEKAIFMLPGYGFYIDSSAPCPYFRASFSSASPEQMDMVFEMIVNPGDNILVNEPIYSGTIHALQPLGCNMINVSSDEHGIIPDSLTEILSKWKPEDSKNPKKNSPKFLYTVPNGNNPSGNSLTAERKREIYELARKYDFLIIEDDPYYFMQFNKPWAPTFLSMDEDGRVIRADSFSKVLSSGLRIGFITGPKPLIERIVLHIQVSTMHPSTFAQLLVSQLLYQWGEEGFLGHVDRVIDFYRKQRDALMAAADKWLNGLAEWHVPTAGMFLWVKIKGIHDVRKLIEEKAFKKEIFMLPGCGFYTDSSAPCPYFRASFSSASPEQMDLIPRTVILVKTVTRKLHNPPIIHYAPSQGQMDIRVICGSQEGLCKMFEMIVNPGDNILVNEPTYSGTIHAKEECVETGWIEEITKGVSFWNVVTLIDGQDHATEEDGAGGGSAPSDVNRQARLFALRTAKEPGQAQEQGSGGRDNDGGERRGPQHKDAGAALGPDEGKVMPPDIGDPTIAQNLVGQRSRLPASHPRRETGLTPLT</sequence>
<accession>A0A6B0S5I2</accession>
<dbReference type="EMBL" id="VBQZ03000185">
    <property type="protein sequence ID" value="MXQ97262.1"/>
    <property type="molecule type" value="Genomic_DNA"/>
</dbReference>
<dbReference type="Gene3D" id="3.40.640.10">
    <property type="entry name" value="Type I PLP-dependent aspartate aminotransferase-like (Major domain)"/>
    <property type="match status" value="3"/>
</dbReference>
<dbReference type="InterPro" id="IPR024551">
    <property type="entry name" value="AspAT_Ic"/>
</dbReference>
<reference evidence="9" key="1">
    <citation type="submission" date="2019-10" db="EMBL/GenBank/DDBJ databases">
        <title>The sequence and de novo assembly of the wild yak genome.</title>
        <authorList>
            <person name="Liu Y."/>
        </authorList>
    </citation>
    <scope>NUCLEOTIDE SEQUENCE [LARGE SCALE GENOMIC DNA]</scope>
    <source>
        <strain evidence="9">WY2019</strain>
    </source>
</reference>
<name>A0A6B0S5I2_9CETA</name>
<dbReference type="GO" id="GO:0030170">
    <property type="term" value="F:pyridoxal phosphate binding"/>
    <property type="evidence" value="ECO:0007669"/>
    <property type="project" value="InterPro"/>
</dbReference>
<dbReference type="CDD" id="cd00609">
    <property type="entry name" value="AAT_like"/>
    <property type="match status" value="2"/>
</dbReference>
<evidence type="ECO:0000256" key="2">
    <source>
        <dbReference type="ARBA" id="ARBA00007441"/>
    </source>
</evidence>
<feature type="compositionally biased region" description="Basic and acidic residues" evidence="7">
    <location>
        <begin position="716"/>
        <end position="731"/>
    </location>
</feature>
<dbReference type="Proteomes" id="UP000322234">
    <property type="component" value="Unassembled WGS sequence"/>
</dbReference>
<evidence type="ECO:0000256" key="4">
    <source>
        <dbReference type="ARBA" id="ARBA00022576"/>
    </source>
</evidence>
<evidence type="ECO:0000256" key="5">
    <source>
        <dbReference type="ARBA" id="ARBA00022679"/>
    </source>
</evidence>
<evidence type="ECO:0000259" key="8">
    <source>
        <dbReference type="Pfam" id="PF00155"/>
    </source>
</evidence>
<dbReference type="InterPro" id="IPR015421">
    <property type="entry name" value="PyrdxlP-dep_Trfase_major"/>
</dbReference>
<feature type="region of interest" description="Disordered" evidence="7">
    <location>
        <begin position="701"/>
        <end position="778"/>
    </location>
</feature>
<dbReference type="GO" id="GO:0016212">
    <property type="term" value="F:kynurenine-oxoglutarate transaminase activity"/>
    <property type="evidence" value="ECO:0007669"/>
    <property type="project" value="TreeGrafter"/>
</dbReference>
<evidence type="ECO:0000313" key="10">
    <source>
        <dbReference type="Proteomes" id="UP000322234"/>
    </source>
</evidence>
<dbReference type="FunFam" id="3.90.1150.10:FF:000166">
    <property type="entry name" value="Kynurenine/alpha-aminoadipate aminotransferase, mitochondrial"/>
    <property type="match status" value="2"/>
</dbReference>
<dbReference type="FunFam" id="3.40.640.10:FF:000053">
    <property type="entry name" value="Aminotransferase, class I"/>
    <property type="match status" value="1"/>
</dbReference>
<dbReference type="PANTHER" id="PTHR42790">
    <property type="entry name" value="AMINOTRANSFERASE"/>
    <property type="match status" value="1"/>
</dbReference>
<dbReference type="SUPFAM" id="SSF53383">
    <property type="entry name" value="PLP-dependent transferases"/>
    <property type="match status" value="3"/>
</dbReference>
<organism evidence="9 10">
    <name type="scientific">Bos mutus</name>
    <name type="common">wild yak</name>
    <dbReference type="NCBI Taxonomy" id="72004"/>
    <lineage>
        <taxon>Eukaryota</taxon>
        <taxon>Metazoa</taxon>
        <taxon>Chordata</taxon>
        <taxon>Craniata</taxon>
        <taxon>Vertebrata</taxon>
        <taxon>Euteleostomi</taxon>
        <taxon>Mammalia</taxon>
        <taxon>Eutheria</taxon>
        <taxon>Laurasiatheria</taxon>
        <taxon>Artiodactyla</taxon>
        <taxon>Ruminantia</taxon>
        <taxon>Pecora</taxon>
        <taxon>Bovidae</taxon>
        <taxon>Bovinae</taxon>
        <taxon>Bos</taxon>
    </lineage>
</organism>
<protein>
    <recommendedName>
        <fullName evidence="8">Aminotransferase class I/classII large domain-containing protein</fullName>
    </recommendedName>
</protein>
<dbReference type="GO" id="GO:1901605">
    <property type="term" value="P:alpha-amino acid metabolic process"/>
    <property type="evidence" value="ECO:0007669"/>
    <property type="project" value="TreeGrafter"/>
</dbReference>
<gene>
    <name evidence="9" type="ORF">E5288_WYG002992</name>
</gene>
<comment type="subunit">
    <text evidence="3">Homodimer.</text>
</comment>
<keyword evidence="6" id="KW-0663">Pyridoxal phosphate</keyword>
<dbReference type="GO" id="GO:0004069">
    <property type="term" value="F:L-aspartate:2-oxoglutarate aminotransferase activity"/>
    <property type="evidence" value="ECO:0007669"/>
    <property type="project" value="InterPro"/>
</dbReference>
<feature type="compositionally biased region" description="Basic and acidic residues" evidence="7">
    <location>
        <begin position="68"/>
        <end position="79"/>
    </location>
</feature>
<keyword evidence="4" id="KW-0032">Aminotransferase</keyword>
<comment type="caution">
    <text evidence="9">The sequence shown here is derived from an EMBL/GenBank/DDBJ whole genome shotgun (WGS) entry which is preliminary data.</text>
</comment>
<feature type="domain" description="Aminotransferase class I/classII large" evidence="8">
    <location>
        <begin position="16"/>
        <end position="289"/>
    </location>
</feature>
<proteinExistence type="inferred from homology"/>
<evidence type="ECO:0000256" key="3">
    <source>
        <dbReference type="ARBA" id="ARBA00011738"/>
    </source>
</evidence>
<evidence type="ECO:0000313" key="9">
    <source>
        <dbReference type="EMBL" id="MXQ97262.1"/>
    </source>
</evidence>
<feature type="region of interest" description="Disordered" evidence="7">
    <location>
        <begin position="341"/>
        <end position="370"/>
    </location>
</feature>
<comment type="cofactor">
    <cofactor evidence="1">
        <name>pyridoxal 5'-phosphate</name>
        <dbReference type="ChEBI" id="CHEBI:597326"/>
    </cofactor>
</comment>
<dbReference type="PANTHER" id="PTHR42790:SF19">
    <property type="entry name" value="KYNURENINE_ALPHA-AMINOADIPATE AMINOTRANSFERASE, MITOCHONDRIAL"/>
    <property type="match status" value="1"/>
</dbReference>
<dbReference type="InterPro" id="IPR004839">
    <property type="entry name" value="Aminotransferase_I/II_large"/>
</dbReference>